<evidence type="ECO:0000313" key="3">
    <source>
        <dbReference type="Proteomes" id="UP001316803"/>
    </source>
</evidence>
<feature type="compositionally biased region" description="Basic residues" evidence="1">
    <location>
        <begin position="39"/>
        <end position="59"/>
    </location>
</feature>
<evidence type="ECO:0000256" key="1">
    <source>
        <dbReference type="SAM" id="MobiDB-lite"/>
    </source>
</evidence>
<feature type="region of interest" description="Disordered" evidence="1">
    <location>
        <begin position="1"/>
        <end position="65"/>
    </location>
</feature>
<reference evidence="2 3" key="1">
    <citation type="submission" date="2022-12" db="EMBL/GenBank/DDBJ databases">
        <title>Genomic features and morphological characterization of a novel Knufia sp. strain isolated from spacecraft assembly facility.</title>
        <authorList>
            <person name="Teixeira M."/>
            <person name="Chander A.M."/>
            <person name="Stajich J.E."/>
            <person name="Venkateswaran K."/>
        </authorList>
    </citation>
    <scope>NUCLEOTIDE SEQUENCE [LARGE SCALE GENOMIC DNA]</scope>
    <source>
        <strain evidence="2 3">FJI-L2-BK-P2</strain>
    </source>
</reference>
<accession>A0AAN8I8F2</accession>
<dbReference type="Proteomes" id="UP001316803">
    <property type="component" value="Unassembled WGS sequence"/>
</dbReference>
<protein>
    <submittedName>
        <fullName evidence="2">Uncharacterized protein</fullName>
    </submittedName>
</protein>
<evidence type="ECO:0000313" key="2">
    <source>
        <dbReference type="EMBL" id="KAK5954516.1"/>
    </source>
</evidence>
<dbReference type="AlphaFoldDB" id="A0AAN8I8F2"/>
<feature type="compositionally biased region" description="Basic and acidic residues" evidence="1">
    <location>
        <begin position="1"/>
        <end position="10"/>
    </location>
</feature>
<proteinExistence type="predicted"/>
<comment type="caution">
    <text evidence="2">The sequence shown here is derived from an EMBL/GenBank/DDBJ whole genome shotgun (WGS) entry which is preliminary data.</text>
</comment>
<sequence>MADNVERVDVHAYPPGTGPETNTDTNINTPTDSACTTTKTRKSRGKAKAKVKAKPKSKPGRIDESETRIAILYPVSHDLFESDPVDDNGRVKGRGETWYEVDGQRFVVQWRTRREEGMLDWDDDVSRRA</sequence>
<keyword evidence="3" id="KW-1185">Reference proteome</keyword>
<name>A0AAN8I8F2_9EURO</name>
<dbReference type="EMBL" id="JAKLMC020000008">
    <property type="protein sequence ID" value="KAK5954516.1"/>
    <property type="molecule type" value="Genomic_DNA"/>
</dbReference>
<organism evidence="2 3">
    <name type="scientific">Knufia fluminis</name>
    <dbReference type="NCBI Taxonomy" id="191047"/>
    <lineage>
        <taxon>Eukaryota</taxon>
        <taxon>Fungi</taxon>
        <taxon>Dikarya</taxon>
        <taxon>Ascomycota</taxon>
        <taxon>Pezizomycotina</taxon>
        <taxon>Eurotiomycetes</taxon>
        <taxon>Chaetothyriomycetidae</taxon>
        <taxon>Chaetothyriales</taxon>
        <taxon>Trichomeriaceae</taxon>
        <taxon>Knufia</taxon>
    </lineage>
</organism>
<feature type="compositionally biased region" description="Low complexity" evidence="1">
    <location>
        <begin position="21"/>
        <end position="32"/>
    </location>
</feature>
<gene>
    <name evidence="2" type="ORF">OHC33_004238</name>
</gene>